<organism evidence="3 6">
    <name type="scientific">Didymodactylos carnosus</name>
    <dbReference type="NCBI Taxonomy" id="1234261"/>
    <lineage>
        <taxon>Eukaryota</taxon>
        <taxon>Metazoa</taxon>
        <taxon>Spiralia</taxon>
        <taxon>Gnathifera</taxon>
        <taxon>Rotifera</taxon>
        <taxon>Eurotatoria</taxon>
        <taxon>Bdelloidea</taxon>
        <taxon>Philodinida</taxon>
        <taxon>Philodinidae</taxon>
        <taxon>Didymodactylos</taxon>
    </lineage>
</organism>
<evidence type="ECO:0000313" key="6">
    <source>
        <dbReference type="Proteomes" id="UP000663829"/>
    </source>
</evidence>
<dbReference type="EMBL" id="CAJNOK010026545">
    <property type="protein sequence ID" value="CAF1404857.1"/>
    <property type="molecule type" value="Genomic_DNA"/>
</dbReference>
<dbReference type="EMBL" id="CAJOBC010101083">
    <property type="protein sequence ID" value="CAF4471192.1"/>
    <property type="molecule type" value="Genomic_DNA"/>
</dbReference>
<comment type="caution">
    <text evidence="3">The sequence shown here is derived from an EMBL/GenBank/DDBJ whole genome shotgun (WGS) entry which is preliminary data.</text>
</comment>
<dbReference type="AlphaFoldDB" id="A0A816ADK2"/>
<evidence type="ECO:0000256" key="1">
    <source>
        <dbReference type="SAM" id="MobiDB-lite"/>
    </source>
</evidence>
<evidence type="ECO:0000313" key="4">
    <source>
        <dbReference type="EMBL" id="CAF4210755.1"/>
    </source>
</evidence>
<sequence length="134" mass="15585">MTRLKIGQIVSCYNDLFWLCKTTKIDGDDITVNWYEKQANTSLFVLQKDETDIIHKQSMLVQFDPSVNPKQMNENQIKLSDIDMKSLYQSVILTLNNKLKQFQLVNDEQQTQESTTSSHPVLTDATEQQSRRIQ</sequence>
<gene>
    <name evidence="3" type="ORF">GPM918_LOCUS42113</name>
    <name evidence="2" type="ORF">OVA965_LOCUS33165</name>
    <name evidence="5" type="ORF">SRO942_LOCUS43295</name>
    <name evidence="4" type="ORF">TMI583_LOCUS34042</name>
</gene>
<dbReference type="Proteomes" id="UP000677228">
    <property type="component" value="Unassembled WGS sequence"/>
</dbReference>
<dbReference type="Proteomes" id="UP000681722">
    <property type="component" value="Unassembled WGS sequence"/>
</dbReference>
<protein>
    <submittedName>
        <fullName evidence="3">Uncharacterized protein</fullName>
    </submittedName>
</protein>
<proteinExistence type="predicted"/>
<dbReference type="EMBL" id="CAJNOQ010034784">
    <property type="protein sequence ID" value="CAF1596326.1"/>
    <property type="molecule type" value="Genomic_DNA"/>
</dbReference>
<reference evidence="3" key="1">
    <citation type="submission" date="2021-02" db="EMBL/GenBank/DDBJ databases">
        <authorList>
            <person name="Nowell W R."/>
        </authorList>
    </citation>
    <scope>NUCLEOTIDE SEQUENCE</scope>
</reference>
<evidence type="ECO:0000313" key="2">
    <source>
        <dbReference type="EMBL" id="CAF1404857.1"/>
    </source>
</evidence>
<accession>A0A816ADK2</accession>
<dbReference type="Proteomes" id="UP000682733">
    <property type="component" value="Unassembled WGS sequence"/>
</dbReference>
<dbReference type="Proteomes" id="UP000663829">
    <property type="component" value="Unassembled WGS sequence"/>
</dbReference>
<evidence type="ECO:0000313" key="5">
    <source>
        <dbReference type="EMBL" id="CAF4471192.1"/>
    </source>
</evidence>
<keyword evidence="6" id="KW-1185">Reference proteome</keyword>
<dbReference type="EMBL" id="CAJOBA010048276">
    <property type="protein sequence ID" value="CAF4210755.1"/>
    <property type="molecule type" value="Genomic_DNA"/>
</dbReference>
<evidence type="ECO:0000313" key="3">
    <source>
        <dbReference type="EMBL" id="CAF1596326.1"/>
    </source>
</evidence>
<name>A0A816ADK2_9BILA</name>
<feature type="non-terminal residue" evidence="3">
    <location>
        <position position="1"/>
    </location>
</feature>
<feature type="region of interest" description="Disordered" evidence="1">
    <location>
        <begin position="110"/>
        <end position="134"/>
    </location>
</feature>